<organism evidence="1">
    <name type="scientific">freshwater metagenome</name>
    <dbReference type="NCBI Taxonomy" id="449393"/>
    <lineage>
        <taxon>unclassified sequences</taxon>
        <taxon>metagenomes</taxon>
        <taxon>ecological metagenomes</taxon>
    </lineage>
</organism>
<protein>
    <submittedName>
        <fullName evidence="1">Unannotated protein</fullName>
    </submittedName>
</protein>
<dbReference type="EMBL" id="CAFBNF010000112">
    <property type="protein sequence ID" value="CAB4945234.1"/>
    <property type="molecule type" value="Genomic_DNA"/>
</dbReference>
<evidence type="ECO:0000313" key="1">
    <source>
        <dbReference type="EMBL" id="CAB4945234.1"/>
    </source>
</evidence>
<dbReference type="AlphaFoldDB" id="A0A6J7JSL1"/>
<sequence length="78" mass="8674">MTDELSDAIVVANEFATVTVRKVRTRNGERLEIRSHTHDRSVRLDAIALEALTWSDALTVGEGLSTPMGPEDDVEDHR</sequence>
<accession>A0A6J7JSL1</accession>
<proteinExistence type="predicted"/>
<name>A0A6J7JSL1_9ZZZZ</name>
<gene>
    <name evidence="1" type="ORF">UFOPK3773_01087</name>
</gene>
<reference evidence="1" key="1">
    <citation type="submission" date="2020-05" db="EMBL/GenBank/DDBJ databases">
        <authorList>
            <person name="Chiriac C."/>
            <person name="Salcher M."/>
            <person name="Ghai R."/>
            <person name="Kavagutti S V."/>
        </authorList>
    </citation>
    <scope>NUCLEOTIDE SEQUENCE</scope>
</reference>